<evidence type="ECO:0000313" key="5">
    <source>
        <dbReference type="Proteomes" id="UP000198736"/>
    </source>
</evidence>
<keyword evidence="2" id="KW-0677">Repeat</keyword>
<dbReference type="OrthoDB" id="9812571at2"/>
<keyword evidence="3" id="KW-0012">Acyltransferase</keyword>
<evidence type="ECO:0000256" key="3">
    <source>
        <dbReference type="ARBA" id="ARBA00023315"/>
    </source>
</evidence>
<dbReference type="PANTHER" id="PTHR23416:SF78">
    <property type="entry name" value="LIPOPOLYSACCHARIDE BIOSYNTHESIS O-ACETYL TRANSFERASE WBBJ-RELATED"/>
    <property type="match status" value="1"/>
</dbReference>
<evidence type="ECO:0000256" key="1">
    <source>
        <dbReference type="ARBA" id="ARBA00022679"/>
    </source>
</evidence>
<protein>
    <submittedName>
        <fullName evidence="4">Transferase hexapeptide repeat containing protein</fullName>
    </submittedName>
</protein>
<dbReference type="SUPFAM" id="SSF51161">
    <property type="entry name" value="Trimeric LpxA-like enzymes"/>
    <property type="match status" value="1"/>
</dbReference>
<dbReference type="Gene3D" id="2.160.10.10">
    <property type="entry name" value="Hexapeptide repeat proteins"/>
    <property type="match status" value="1"/>
</dbReference>
<organism evidence="4 5">
    <name type="scientific">Candidatus Nitrospira nitrificans</name>
    <dbReference type="NCBI Taxonomy" id="1742973"/>
    <lineage>
        <taxon>Bacteria</taxon>
        <taxon>Pseudomonadati</taxon>
        <taxon>Nitrospirota</taxon>
        <taxon>Nitrospiria</taxon>
        <taxon>Nitrospirales</taxon>
        <taxon>Nitrospiraceae</taxon>
        <taxon>Nitrospira</taxon>
    </lineage>
</organism>
<sequence length="231" mass="24905">MLKEKLRWYWPRLWMRLSGFPCIGRIVTRLALIGMPPFLKRTALAGMTPRGFISPSARVHGSTIKWGMHVFIDDRVLIYQEPGCGPVELGDRVKVFEDTHIMVGPEGGVSIGSGTSIHRGCQIDSYKAPIWVGCGVEIAARCDFQSFDHGITPNVPIAKQPLTTKGPIIIEDGAWLGYGVIVLSGVRIGKGAVIGAGSVVTKDVPAGSVAVGVPARVVRMRSDTEESIDAE</sequence>
<name>A0A0S4LEA4_9BACT</name>
<dbReference type="InterPro" id="IPR011004">
    <property type="entry name" value="Trimer_LpxA-like_sf"/>
</dbReference>
<dbReference type="PANTHER" id="PTHR23416">
    <property type="entry name" value="SIALIC ACID SYNTHASE-RELATED"/>
    <property type="match status" value="1"/>
</dbReference>
<proteinExistence type="predicted"/>
<dbReference type="CDD" id="cd04647">
    <property type="entry name" value="LbH_MAT_like"/>
    <property type="match status" value="1"/>
</dbReference>
<evidence type="ECO:0000256" key="2">
    <source>
        <dbReference type="ARBA" id="ARBA00022737"/>
    </source>
</evidence>
<evidence type="ECO:0000313" key="4">
    <source>
        <dbReference type="EMBL" id="CUS34244.1"/>
    </source>
</evidence>
<reference evidence="5" key="1">
    <citation type="submission" date="2015-10" db="EMBL/GenBank/DDBJ databases">
        <authorList>
            <person name="Luecker S."/>
            <person name="Luecker S."/>
        </authorList>
    </citation>
    <scope>NUCLEOTIDE SEQUENCE [LARGE SCALE GENOMIC DNA]</scope>
</reference>
<keyword evidence="1 4" id="KW-0808">Transferase</keyword>
<gene>
    <name evidence="4" type="ORF">COMA2_160053</name>
</gene>
<dbReference type="Pfam" id="PF00132">
    <property type="entry name" value="Hexapep"/>
    <property type="match status" value="1"/>
</dbReference>
<dbReference type="InterPro" id="IPR018357">
    <property type="entry name" value="Hexapep_transf_CS"/>
</dbReference>
<dbReference type="InterPro" id="IPR001451">
    <property type="entry name" value="Hexapep"/>
</dbReference>
<dbReference type="STRING" id="1742973.COMA2_160053"/>
<dbReference type="PROSITE" id="PS00101">
    <property type="entry name" value="HEXAPEP_TRANSFERASES"/>
    <property type="match status" value="1"/>
</dbReference>
<dbReference type="GO" id="GO:0016746">
    <property type="term" value="F:acyltransferase activity"/>
    <property type="evidence" value="ECO:0007669"/>
    <property type="project" value="UniProtKB-KW"/>
</dbReference>
<dbReference type="InterPro" id="IPR051159">
    <property type="entry name" value="Hexapeptide_acetyltransf"/>
</dbReference>
<dbReference type="EMBL" id="CZPZ01000008">
    <property type="protein sequence ID" value="CUS34244.1"/>
    <property type="molecule type" value="Genomic_DNA"/>
</dbReference>
<keyword evidence="5" id="KW-1185">Reference proteome</keyword>
<dbReference type="AlphaFoldDB" id="A0A0S4LEA4"/>
<accession>A0A0S4LEA4</accession>
<dbReference type="Proteomes" id="UP000198736">
    <property type="component" value="Unassembled WGS sequence"/>
</dbReference>